<evidence type="ECO:0000313" key="1">
    <source>
        <dbReference type="EMBL" id="KJA25205.1"/>
    </source>
</evidence>
<organism evidence="1 2">
    <name type="scientific">Hypholoma sublateritium (strain FD-334 SS-4)</name>
    <dbReference type="NCBI Taxonomy" id="945553"/>
    <lineage>
        <taxon>Eukaryota</taxon>
        <taxon>Fungi</taxon>
        <taxon>Dikarya</taxon>
        <taxon>Basidiomycota</taxon>
        <taxon>Agaricomycotina</taxon>
        <taxon>Agaricomycetes</taxon>
        <taxon>Agaricomycetidae</taxon>
        <taxon>Agaricales</taxon>
        <taxon>Agaricineae</taxon>
        <taxon>Strophariaceae</taxon>
        <taxon>Hypholoma</taxon>
    </lineage>
</organism>
<evidence type="ECO:0000313" key="2">
    <source>
        <dbReference type="Proteomes" id="UP000054270"/>
    </source>
</evidence>
<proteinExistence type="predicted"/>
<sequence length="210" mass="21500">MPSFVEISLVADTPIYFTKYSRKPEQAGSQHHNRNALLIQGPPRRAASAVPVRVSGEAYDIEFSDGIVVGAGVSSVTFAEAEWAGAALTAFNADGAENAPADFWRGPCPHPWCPCPFRARAHGAQDVPDVRGARAAPAPLPEMPALDGALHVPAHVAVDAPAPAVDAARAALVPAAVAVHALVVDAALARAADAAAAAASPTPSKSKTRA</sequence>
<keyword evidence="2" id="KW-1185">Reference proteome</keyword>
<dbReference type="AlphaFoldDB" id="A0A0D2Q101"/>
<accession>A0A0D2Q101</accession>
<gene>
    <name evidence="1" type="ORF">HYPSUDRAFT_76191</name>
</gene>
<name>A0A0D2Q101_HYPSF</name>
<protein>
    <submittedName>
        <fullName evidence="1">Uncharacterized protein</fullName>
    </submittedName>
</protein>
<dbReference type="Proteomes" id="UP000054270">
    <property type="component" value="Unassembled WGS sequence"/>
</dbReference>
<reference evidence="2" key="1">
    <citation type="submission" date="2014-04" db="EMBL/GenBank/DDBJ databases">
        <title>Evolutionary Origins and Diversification of the Mycorrhizal Mutualists.</title>
        <authorList>
            <consortium name="DOE Joint Genome Institute"/>
            <consortium name="Mycorrhizal Genomics Consortium"/>
            <person name="Kohler A."/>
            <person name="Kuo A."/>
            <person name="Nagy L.G."/>
            <person name="Floudas D."/>
            <person name="Copeland A."/>
            <person name="Barry K.W."/>
            <person name="Cichocki N."/>
            <person name="Veneault-Fourrey C."/>
            <person name="LaButti K."/>
            <person name="Lindquist E.A."/>
            <person name="Lipzen A."/>
            <person name="Lundell T."/>
            <person name="Morin E."/>
            <person name="Murat C."/>
            <person name="Riley R."/>
            <person name="Ohm R."/>
            <person name="Sun H."/>
            <person name="Tunlid A."/>
            <person name="Henrissat B."/>
            <person name="Grigoriev I.V."/>
            <person name="Hibbett D.S."/>
            <person name="Martin F."/>
        </authorList>
    </citation>
    <scope>NUCLEOTIDE SEQUENCE [LARGE SCALE GENOMIC DNA]</scope>
    <source>
        <strain evidence="2">FD-334 SS-4</strain>
    </source>
</reference>
<dbReference type="EMBL" id="KN817533">
    <property type="protein sequence ID" value="KJA25205.1"/>
    <property type="molecule type" value="Genomic_DNA"/>
</dbReference>